<dbReference type="AlphaFoldDB" id="A0A5A7U4D4"/>
<dbReference type="Pfam" id="PF24626">
    <property type="entry name" value="SH3_Tf2-1"/>
    <property type="match status" value="1"/>
</dbReference>
<dbReference type="EMBL" id="SSTD01013081">
    <property type="protein sequence ID" value="TYK07756.1"/>
    <property type="molecule type" value="Genomic_DNA"/>
</dbReference>
<evidence type="ECO:0000313" key="3">
    <source>
        <dbReference type="EMBL" id="TYK07756.1"/>
    </source>
</evidence>
<dbReference type="PANTHER" id="PTHR46148:SF60">
    <property type="entry name" value="CHROMO DOMAIN-CONTAINING PROTEIN"/>
    <property type="match status" value="1"/>
</dbReference>
<evidence type="ECO:0000313" key="2">
    <source>
        <dbReference type="EMBL" id="KAA0050682.1"/>
    </source>
</evidence>
<name>A0A5A7U4D4_CUCMM</name>
<accession>A0A5A7U4D4</accession>
<organism evidence="2 4">
    <name type="scientific">Cucumis melo var. makuwa</name>
    <name type="common">Oriental melon</name>
    <dbReference type="NCBI Taxonomy" id="1194695"/>
    <lineage>
        <taxon>Eukaryota</taxon>
        <taxon>Viridiplantae</taxon>
        <taxon>Streptophyta</taxon>
        <taxon>Embryophyta</taxon>
        <taxon>Tracheophyta</taxon>
        <taxon>Spermatophyta</taxon>
        <taxon>Magnoliopsida</taxon>
        <taxon>eudicotyledons</taxon>
        <taxon>Gunneridae</taxon>
        <taxon>Pentapetalae</taxon>
        <taxon>rosids</taxon>
        <taxon>fabids</taxon>
        <taxon>Cucurbitales</taxon>
        <taxon>Cucurbitaceae</taxon>
        <taxon>Benincaseae</taxon>
        <taxon>Cucumis</taxon>
    </lineage>
</organism>
<evidence type="ECO:0000259" key="1">
    <source>
        <dbReference type="Pfam" id="PF24626"/>
    </source>
</evidence>
<dbReference type="Proteomes" id="UP000321393">
    <property type="component" value="Unassembled WGS sequence"/>
</dbReference>
<sequence length="573" mass="63856">MGPELVQSTNEAMQKIRSLMHTAQSRQKSYADVRWKDLEFDVGDKVFLKVAPMKGVLRFERRGKLSPRFVGPFEILERIGPVAYRLALPPSLSVVHDVFHVSMLRKYVPDPSHVVDYEPLEIDENLSYAEQPVEVLAREMKMLRNREIPLVKVIWRNHRVEEATWEREDDMRALAVSIPIVVGFTTPAYDRCDRPISNPPFCLTQPADCRLPLTPIVASDASFSSFCVLDATQNNRGIRELTLKFSGSTAGLFGDTLFTRVDSLGVDSSKVHNQVSGKGFLTIGPRIEAGNVVIHRGLYVRSATASCSLCAIVCKELFTDRHRCPDVLCIVVVLVGYVVNWNCLSVDFKVLMLDGLVWTGGMICASFGITRLICASFGITRLIGASFGITRLIRVSFEITRLVRVQRGARRMREGHMDASGFLYASADVYMLLVVFIVRSSHGLSKDLSLVQKVGSLHQGCKNSVGILTRGRGYNEMGAEIGSRVYRAAWLRRGQVQTRLGYDADRCRRGSGYRRRDVGRARFMQRGAQVAFPARATAGMERGRATTACRRSDAGPSTLRLGAIDGVDRIFNP</sequence>
<evidence type="ECO:0000313" key="5">
    <source>
        <dbReference type="Proteomes" id="UP000321947"/>
    </source>
</evidence>
<comment type="caution">
    <text evidence="2">The sequence shown here is derived from an EMBL/GenBank/DDBJ whole genome shotgun (WGS) entry which is preliminary data.</text>
</comment>
<dbReference type="EMBL" id="SSTE01011804">
    <property type="protein sequence ID" value="KAA0050682.1"/>
    <property type="molecule type" value="Genomic_DNA"/>
</dbReference>
<dbReference type="Proteomes" id="UP000321947">
    <property type="component" value="Unassembled WGS sequence"/>
</dbReference>
<proteinExistence type="predicted"/>
<reference evidence="4 5" key="1">
    <citation type="submission" date="2019-08" db="EMBL/GenBank/DDBJ databases">
        <title>Draft genome sequences of two oriental melons (Cucumis melo L. var makuwa).</title>
        <authorList>
            <person name="Kwon S.-Y."/>
        </authorList>
    </citation>
    <scope>NUCLEOTIDE SEQUENCE [LARGE SCALE GENOMIC DNA]</scope>
    <source>
        <strain evidence="5">cv. Chang Bougi</strain>
        <strain evidence="4">cv. SW 3</strain>
        <tissue evidence="2">Leaf</tissue>
    </source>
</reference>
<dbReference type="InterPro" id="IPR056924">
    <property type="entry name" value="SH3_Tf2-1"/>
</dbReference>
<protein>
    <submittedName>
        <fullName evidence="2">Pol protein</fullName>
    </submittedName>
</protein>
<evidence type="ECO:0000313" key="4">
    <source>
        <dbReference type="Proteomes" id="UP000321393"/>
    </source>
</evidence>
<dbReference type="OrthoDB" id="1738613at2759"/>
<feature type="domain" description="Tf2-1-like SH3-like" evidence="1">
    <location>
        <begin position="43"/>
        <end position="108"/>
    </location>
</feature>
<gene>
    <name evidence="3" type="ORF">E5676_scaffold1737G00280</name>
    <name evidence="2" type="ORF">E6C27_scaffold673G001670</name>
</gene>
<dbReference type="PANTHER" id="PTHR46148">
    <property type="entry name" value="CHROMO DOMAIN-CONTAINING PROTEIN"/>
    <property type="match status" value="1"/>
</dbReference>